<name>A0A8J3YGR7_9ACTN</name>
<protein>
    <submittedName>
        <fullName evidence="2">Uncharacterized protein</fullName>
    </submittedName>
</protein>
<feature type="region of interest" description="Disordered" evidence="1">
    <location>
        <begin position="88"/>
        <end position="124"/>
    </location>
</feature>
<evidence type="ECO:0000313" key="2">
    <source>
        <dbReference type="EMBL" id="GIJ43703.1"/>
    </source>
</evidence>
<comment type="caution">
    <text evidence="2">The sequence shown here is derived from an EMBL/GenBank/DDBJ whole genome shotgun (WGS) entry which is preliminary data.</text>
</comment>
<feature type="compositionally biased region" description="Basic and acidic residues" evidence="1">
    <location>
        <begin position="112"/>
        <end position="124"/>
    </location>
</feature>
<dbReference type="Pfam" id="PF19953">
    <property type="entry name" value="EACC1"/>
    <property type="match status" value="1"/>
</dbReference>
<keyword evidence="3" id="KW-1185">Reference proteome</keyword>
<proteinExistence type="predicted"/>
<dbReference type="InterPro" id="IPR045428">
    <property type="entry name" value="EACC1"/>
</dbReference>
<dbReference type="Proteomes" id="UP000619260">
    <property type="component" value="Unassembled WGS sequence"/>
</dbReference>
<evidence type="ECO:0000256" key="1">
    <source>
        <dbReference type="SAM" id="MobiDB-lite"/>
    </source>
</evidence>
<sequence length="124" mass="13178">MDVTLSPPPIRIELTGPEAKSELGSLIEWLQAHPGVGDRAVLTEVGSGRQGTGLMGDPAFVIELAVTATFETAKLMLAIATWRRACRSESSTVVRRAEREIPAPDGNAGPDDIDRAARRLDGGD</sequence>
<organism evidence="2 3">
    <name type="scientific">Virgisporangium aliadipatigenens</name>
    <dbReference type="NCBI Taxonomy" id="741659"/>
    <lineage>
        <taxon>Bacteria</taxon>
        <taxon>Bacillati</taxon>
        <taxon>Actinomycetota</taxon>
        <taxon>Actinomycetes</taxon>
        <taxon>Micromonosporales</taxon>
        <taxon>Micromonosporaceae</taxon>
        <taxon>Virgisporangium</taxon>
    </lineage>
</organism>
<dbReference type="AlphaFoldDB" id="A0A8J3YGR7"/>
<gene>
    <name evidence="2" type="ORF">Val02_05890</name>
</gene>
<evidence type="ECO:0000313" key="3">
    <source>
        <dbReference type="Proteomes" id="UP000619260"/>
    </source>
</evidence>
<dbReference type="EMBL" id="BOPF01000002">
    <property type="protein sequence ID" value="GIJ43703.1"/>
    <property type="molecule type" value="Genomic_DNA"/>
</dbReference>
<reference evidence="2" key="1">
    <citation type="submission" date="2021-01" db="EMBL/GenBank/DDBJ databases">
        <title>Whole genome shotgun sequence of Virgisporangium aliadipatigenens NBRC 105644.</title>
        <authorList>
            <person name="Komaki H."/>
            <person name="Tamura T."/>
        </authorList>
    </citation>
    <scope>NUCLEOTIDE SEQUENCE</scope>
    <source>
        <strain evidence="2">NBRC 105644</strain>
    </source>
</reference>
<accession>A0A8J3YGR7</accession>